<dbReference type="EMBL" id="JAZGQL010000028">
    <property type="protein sequence ID" value="MEE6310787.1"/>
    <property type="molecule type" value="Genomic_DNA"/>
</dbReference>
<keyword evidence="3" id="KW-0813">Transport</keyword>
<gene>
    <name evidence="6" type="ORF">V1634_28495</name>
</gene>
<dbReference type="InterPro" id="IPR030678">
    <property type="entry name" value="Peptide/Ni-bd"/>
</dbReference>
<accession>A0ABU7SMK1</accession>
<protein>
    <submittedName>
        <fullName evidence="6">ABC transporter substrate-binding protein</fullName>
    </submittedName>
</protein>
<keyword evidence="4" id="KW-0732">Signal</keyword>
<dbReference type="Pfam" id="PF00496">
    <property type="entry name" value="SBP_bac_5"/>
    <property type="match status" value="1"/>
</dbReference>
<keyword evidence="7" id="KW-1185">Reference proteome</keyword>
<evidence type="ECO:0000256" key="1">
    <source>
        <dbReference type="ARBA" id="ARBA00004196"/>
    </source>
</evidence>
<proteinExistence type="inferred from homology"/>
<dbReference type="PIRSF" id="PIRSF002741">
    <property type="entry name" value="MppA"/>
    <property type="match status" value="1"/>
</dbReference>
<evidence type="ECO:0000313" key="7">
    <source>
        <dbReference type="Proteomes" id="UP001339911"/>
    </source>
</evidence>
<name>A0ABU7SMK1_9ACTN</name>
<dbReference type="Gene3D" id="3.40.190.10">
    <property type="entry name" value="Periplasmic binding protein-like II"/>
    <property type="match status" value="1"/>
</dbReference>
<dbReference type="InterPro" id="IPR000914">
    <property type="entry name" value="SBP_5_dom"/>
</dbReference>
<reference evidence="6 7" key="1">
    <citation type="submission" date="2024-01" db="EMBL/GenBank/DDBJ databases">
        <title>Genome insights into Plantactinospora veratri sp. nov.</title>
        <authorList>
            <person name="Wang L."/>
        </authorList>
    </citation>
    <scope>NUCLEOTIDE SEQUENCE [LARGE SCALE GENOMIC DNA]</scope>
    <source>
        <strain evidence="6 7">NEAU-FHS4</strain>
    </source>
</reference>
<dbReference type="PANTHER" id="PTHR30290">
    <property type="entry name" value="PERIPLASMIC BINDING COMPONENT OF ABC TRANSPORTER"/>
    <property type="match status" value="1"/>
</dbReference>
<dbReference type="Gene3D" id="3.10.105.10">
    <property type="entry name" value="Dipeptide-binding Protein, Domain 3"/>
    <property type="match status" value="1"/>
</dbReference>
<evidence type="ECO:0000313" key="6">
    <source>
        <dbReference type="EMBL" id="MEE6310787.1"/>
    </source>
</evidence>
<feature type="domain" description="Solute-binding protein family 5" evidence="5">
    <location>
        <begin position="79"/>
        <end position="415"/>
    </location>
</feature>
<dbReference type="PANTHER" id="PTHR30290:SF10">
    <property type="entry name" value="PERIPLASMIC OLIGOPEPTIDE-BINDING PROTEIN-RELATED"/>
    <property type="match status" value="1"/>
</dbReference>
<dbReference type="PROSITE" id="PS51257">
    <property type="entry name" value="PROKAR_LIPOPROTEIN"/>
    <property type="match status" value="1"/>
</dbReference>
<dbReference type="Proteomes" id="UP001339911">
    <property type="component" value="Unassembled WGS sequence"/>
</dbReference>
<dbReference type="InterPro" id="IPR039424">
    <property type="entry name" value="SBP_5"/>
</dbReference>
<evidence type="ECO:0000256" key="3">
    <source>
        <dbReference type="ARBA" id="ARBA00022448"/>
    </source>
</evidence>
<comment type="similarity">
    <text evidence="2">Belongs to the bacterial solute-binding protein 5 family.</text>
</comment>
<comment type="caution">
    <text evidence="6">The sequence shown here is derived from an EMBL/GenBank/DDBJ whole genome shotgun (WGS) entry which is preliminary data.</text>
</comment>
<dbReference type="SUPFAM" id="SSF53850">
    <property type="entry name" value="Periplasmic binding protein-like II"/>
    <property type="match status" value="1"/>
</dbReference>
<sequence>MRSVPALAAVGVLLVGLAGCGGDSAGTDGQRLVNGKTFTMVLSADPGNLDPHFTSLASTQQVDRFLYDSLLNVGPDGTLVAGLAEKWQGDTTTVTYTLRKGVSCADGSPLTAGQVAANITFVGDPKNASSRIGVFVPAGATATADEAAGTVTVTSPTPAAFLDRMVGGLHIVCDRGLKDRKLLRQGSVGTGMFTLTEAVADDHYTLTRRKEYAWGPGDWPATQDGLPDTVVLKVVTNESTAANLVGSDQANAVTVIGPDSQRLRAMRLFERSVVAALGELWFHQKPGLPGADETVRRALTQALDLKQLGQVVSSGTGKPMTGLVAPGLNPCPPAGTEALLPAHDPAAAKAALDAAGWLPGGDGVRVKDGRRLAVGFYYPTNAGSGMQAGAELLQRAWQAVGAQVTIRGVANAEISQVIVGGQGSWDAAFLPLNVGLPSELVPFFSGATPPDGVNFAHVGNPEYAAAVGAASAMAGTGGCARWAEAEQALVRAVDIVPFVYSTVPVFGKGASFELSSGSVAPSSIRMLG</sequence>
<dbReference type="CDD" id="cd00995">
    <property type="entry name" value="PBP2_NikA_DppA_OppA_like"/>
    <property type="match status" value="1"/>
</dbReference>
<comment type="subcellular location">
    <subcellularLocation>
        <location evidence="1">Cell envelope</location>
    </subcellularLocation>
</comment>
<dbReference type="RefSeq" id="WP_331210811.1">
    <property type="nucleotide sequence ID" value="NZ_JAZGQL010000028.1"/>
</dbReference>
<evidence type="ECO:0000259" key="5">
    <source>
        <dbReference type="Pfam" id="PF00496"/>
    </source>
</evidence>
<organism evidence="6 7">
    <name type="scientific">Plantactinospora veratri</name>
    <dbReference type="NCBI Taxonomy" id="1436122"/>
    <lineage>
        <taxon>Bacteria</taxon>
        <taxon>Bacillati</taxon>
        <taxon>Actinomycetota</taxon>
        <taxon>Actinomycetes</taxon>
        <taxon>Micromonosporales</taxon>
        <taxon>Micromonosporaceae</taxon>
        <taxon>Plantactinospora</taxon>
    </lineage>
</organism>
<evidence type="ECO:0000256" key="2">
    <source>
        <dbReference type="ARBA" id="ARBA00005695"/>
    </source>
</evidence>
<evidence type="ECO:0000256" key="4">
    <source>
        <dbReference type="ARBA" id="ARBA00022729"/>
    </source>
</evidence>